<dbReference type="PROSITE" id="PS50861">
    <property type="entry name" value="AA_TRNA_LIGASE_II_GLYAB"/>
    <property type="match status" value="1"/>
</dbReference>
<dbReference type="GO" id="GO:0004820">
    <property type="term" value="F:glycine-tRNA ligase activity"/>
    <property type="evidence" value="ECO:0007669"/>
    <property type="project" value="UniProtKB-UniRule"/>
</dbReference>
<keyword evidence="9 11" id="KW-0030">Aminoacyl-tRNA synthetase</keyword>
<name>A0A2W7IIU1_9PROT</name>
<evidence type="ECO:0000256" key="2">
    <source>
        <dbReference type="ARBA" id="ARBA00008226"/>
    </source>
</evidence>
<dbReference type="InterPro" id="IPR006194">
    <property type="entry name" value="Gly-tRNA-synth_heterodimer"/>
</dbReference>
<evidence type="ECO:0000256" key="11">
    <source>
        <dbReference type="HAMAP-Rule" id="MF_00255"/>
    </source>
</evidence>
<comment type="caution">
    <text evidence="14">The sequence shown here is derived from an EMBL/GenBank/DDBJ whole genome shotgun (WGS) entry which is preliminary data.</text>
</comment>
<dbReference type="EC" id="6.1.1.14" evidence="11"/>
<evidence type="ECO:0000256" key="3">
    <source>
        <dbReference type="ARBA" id="ARBA00011209"/>
    </source>
</evidence>
<keyword evidence="5 11" id="KW-0436">Ligase</keyword>
<evidence type="ECO:0000259" key="13">
    <source>
        <dbReference type="Pfam" id="PF05746"/>
    </source>
</evidence>
<dbReference type="GO" id="GO:0006426">
    <property type="term" value="P:glycyl-tRNA aminoacylation"/>
    <property type="evidence" value="ECO:0007669"/>
    <property type="project" value="UniProtKB-UniRule"/>
</dbReference>
<dbReference type="Pfam" id="PF02092">
    <property type="entry name" value="tRNA_synt_2f"/>
    <property type="match status" value="1"/>
</dbReference>
<comment type="catalytic activity">
    <reaction evidence="10 11">
        <text>tRNA(Gly) + glycine + ATP = glycyl-tRNA(Gly) + AMP + diphosphate</text>
        <dbReference type="Rhea" id="RHEA:16013"/>
        <dbReference type="Rhea" id="RHEA-COMP:9664"/>
        <dbReference type="Rhea" id="RHEA-COMP:9683"/>
        <dbReference type="ChEBI" id="CHEBI:30616"/>
        <dbReference type="ChEBI" id="CHEBI:33019"/>
        <dbReference type="ChEBI" id="CHEBI:57305"/>
        <dbReference type="ChEBI" id="CHEBI:78442"/>
        <dbReference type="ChEBI" id="CHEBI:78522"/>
        <dbReference type="ChEBI" id="CHEBI:456215"/>
        <dbReference type="EC" id="6.1.1.14"/>
    </reaction>
</comment>
<dbReference type="GO" id="GO:0005524">
    <property type="term" value="F:ATP binding"/>
    <property type="evidence" value="ECO:0007669"/>
    <property type="project" value="UniProtKB-UniRule"/>
</dbReference>
<dbReference type="InterPro" id="IPR015944">
    <property type="entry name" value="Gly-tRNA-synth_bsu"/>
</dbReference>
<dbReference type="PRINTS" id="PR01045">
    <property type="entry name" value="TRNASYNTHGB"/>
</dbReference>
<keyword evidence="8 11" id="KW-0648">Protein biosynthesis</keyword>
<comment type="subcellular location">
    <subcellularLocation>
        <location evidence="1 11">Cytoplasm</location>
    </subcellularLocation>
</comment>
<dbReference type="InterPro" id="IPR008909">
    <property type="entry name" value="DALR_anticod-bd"/>
</dbReference>
<reference evidence="14 15" key="1">
    <citation type="submission" date="2018-06" db="EMBL/GenBank/DDBJ databases">
        <title>Genomic Encyclopedia of Archaeal and Bacterial Type Strains, Phase II (KMG-II): from individual species to whole genera.</title>
        <authorList>
            <person name="Goeker M."/>
        </authorList>
    </citation>
    <scope>NUCLEOTIDE SEQUENCE [LARGE SCALE GENOMIC DNA]</scope>
    <source>
        <strain evidence="14 15">DSM 24525</strain>
    </source>
</reference>
<dbReference type="EMBL" id="QKYU01000012">
    <property type="protein sequence ID" value="PZW45089.1"/>
    <property type="molecule type" value="Genomic_DNA"/>
</dbReference>
<dbReference type="Pfam" id="PF05746">
    <property type="entry name" value="DALR_1"/>
    <property type="match status" value="1"/>
</dbReference>
<evidence type="ECO:0000256" key="4">
    <source>
        <dbReference type="ARBA" id="ARBA00022490"/>
    </source>
</evidence>
<dbReference type="PANTHER" id="PTHR30075">
    <property type="entry name" value="GLYCYL-TRNA SYNTHETASE"/>
    <property type="match status" value="1"/>
</dbReference>
<feature type="region of interest" description="Disordered" evidence="12">
    <location>
        <begin position="57"/>
        <end position="77"/>
    </location>
</feature>
<keyword evidence="6 11" id="KW-0547">Nucleotide-binding</keyword>
<keyword evidence="4 11" id="KW-0963">Cytoplasm</keyword>
<dbReference type="HAMAP" id="MF_00255">
    <property type="entry name" value="Gly_tRNA_synth_beta"/>
    <property type="match status" value="1"/>
</dbReference>
<evidence type="ECO:0000256" key="7">
    <source>
        <dbReference type="ARBA" id="ARBA00022840"/>
    </source>
</evidence>
<protein>
    <recommendedName>
        <fullName evidence="11">Glycine--tRNA ligase beta subunit</fullName>
        <ecNumber evidence="11">6.1.1.14</ecNumber>
    </recommendedName>
    <alternativeName>
        <fullName evidence="11">Glycyl-tRNA synthetase beta subunit</fullName>
        <shortName evidence="11">GlyRS</shortName>
    </alternativeName>
</protein>
<dbReference type="RefSeq" id="WP_111398504.1">
    <property type="nucleotide sequence ID" value="NZ_QKYU01000012.1"/>
</dbReference>
<dbReference type="GO" id="GO:0005829">
    <property type="term" value="C:cytosol"/>
    <property type="evidence" value="ECO:0007669"/>
    <property type="project" value="TreeGrafter"/>
</dbReference>
<dbReference type="AlphaFoldDB" id="A0A2W7IIU1"/>
<dbReference type="Proteomes" id="UP000249688">
    <property type="component" value="Unassembled WGS sequence"/>
</dbReference>
<accession>A0A2W7IIU1</accession>
<evidence type="ECO:0000256" key="10">
    <source>
        <dbReference type="ARBA" id="ARBA00047937"/>
    </source>
</evidence>
<comment type="similarity">
    <text evidence="2 11">Belongs to the class-II aminoacyl-tRNA synthetase family.</text>
</comment>
<evidence type="ECO:0000256" key="9">
    <source>
        <dbReference type="ARBA" id="ARBA00023146"/>
    </source>
</evidence>
<keyword evidence="15" id="KW-1185">Reference proteome</keyword>
<dbReference type="OrthoDB" id="9775440at2"/>
<keyword evidence="7 11" id="KW-0067">ATP-binding</keyword>
<dbReference type="NCBIfam" id="TIGR00211">
    <property type="entry name" value="glyS"/>
    <property type="match status" value="1"/>
</dbReference>
<dbReference type="SUPFAM" id="SSF109604">
    <property type="entry name" value="HD-domain/PDEase-like"/>
    <property type="match status" value="1"/>
</dbReference>
<feature type="domain" description="DALR anticodon binding" evidence="13">
    <location>
        <begin position="629"/>
        <end position="732"/>
    </location>
</feature>
<evidence type="ECO:0000256" key="8">
    <source>
        <dbReference type="ARBA" id="ARBA00022917"/>
    </source>
</evidence>
<gene>
    <name evidence="11" type="primary">glyS</name>
    <name evidence="14" type="ORF">C8P66_112106</name>
</gene>
<evidence type="ECO:0000313" key="15">
    <source>
        <dbReference type="Proteomes" id="UP000249688"/>
    </source>
</evidence>
<proteinExistence type="inferred from homology"/>
<comment type="subunit">
    <text evidence="3 11">Tetramer of two alpha and two beta subunits.</text>
</comment>
<evidence type="ECO:0000313" key="14">
    <source>
        <dbReference type="EMBL" id="PZW45089.1"/>
    </source>
</evidence>
<dbReference type="PANTHER" id="PTHR30075:SF2">
    <property type="entry name" value="GLYCINE--TRNA LIGASE, CHLOROPLASTIC_MITOCHONDRIAL 2"/>
    <property type="match status" value="1"/>
</dbReference>
<evidence type="ECO:0000256" key="1">
    <source>
        <dbReference type="ARBA" id="ARBA00004496"/>
    </source>
</evidence>
<dbReference type="GO" id="GO:0006420">
    <property type="term" value="P:arginyl-tRNA aminoacylation"/>
    <property type="evidence" value="ECO:0007669"/>
    <property type="project" value="InterPro"/>
</dbReference>
<sequence length="742" mass="79838">MPEFLLELFSEEIPARMQPRAADDLKRLLTEALAPAGLKLAEVQLFHGPRRIALTAELPAGTAAETREERGPRQGAPPAAIEAFLRSKAGLPPEQVARAAAALAAGEDFAEAGVAAGFADTGKGVFLLARLDRPGRPTAELLAGALPGLLRRFPWPKSMRWGGSSAFTWVRPLKRILCVFDGRVVPFDLRHGEDDGHGLASGELTEGHRIMFPGAFPATNAVDWQRGLRMRNVVADAAERLALVRDGITTLAAAEGLVMVPDEPLLAEIAGLVEWPVPLLARIDDAFMDLPPEVMRTTMRANQKYVSLREADGRPAARFALVANIAAKDGGAAIAAGNERVLRARLSDARFFWDQDRKQRLESRLPKLDTVVFHARLGTQGQRVARLARLARWLAPHVGADPALAARAAKLAKADLGTGMVGEFPELQGLMGRYYAIHDGEVPAVADAIAEHYRPAGPGDAVPVHPVSIAAALADKLDQLAGFFAVDERPTGSGDPYALRRAALGVIRIIRENALRLPLTDALAEAFFGFPQAVGMTSDPEFGMAVAAEVMATGWEPARDSAQPTMVAAFATGVLRFLTERLRVTLRAEGARHDILSAVMERDDDLLRLLARAEALGDTLDSAEGADLLAAYRRAQNILRIETKKDGPHDGPVEDVLLYQTEERALSTAIDEARPVLDAALTAEDFPAAMAALATLRTPLDAFFTAVVVNDPDAALRRNRLALLSRLTTAMDRVADLSKIEG</sequence>
<evidence type="ECO:0000256" key="6">
    <source>
        <dbReference type="ARBA" id="ARBA00022741"/>
    </source>
</evidence>
<evidence type="ECO:0000256" key="12">
    <source>
        <dbReference type="SAM" id="MobiDB-lite"/>
    </source>
</evidence>
<dbReference type="GO" id="GO:0004814">
    <property type="term" value="F:arginine-tRNA ligase activity"/>
    <property type="evidence" value="ECO:0007669"/>
    <property type="project" value="InterPro"/>
</dbReference>
<organism evidence="14 15">
    <name type="scientific">Humitalea rosea</name>
    <dbReference type="NCBI Taxonomy" id="990373"/>
    <lineage>
        <taxon>Bacteria</taxon>
        <taxon>Pseudomonadati</taxon>
        <taxon>Pseudomonadota</taxon>
        <taxon>Alphaproteobacteria</taxon>
        <taxon>Acetobacterales</taxon>
        <taxon>Roseomonadaceae</taxon>
        <taxon>Humitalea</taxon>
    </lineage>
</organism>
<evidence type="ECO:0000256" key="5">
    <source>
        <dbReference type="ARBA" id="ARBA00022598"/>
    </source>
</evidence>